<evidence type="ECO:0000256" key="2">
    <source>
        <dbReference type="ARBA" id="ARBA00023015"/>
    </source>
</evidence>
<dbReference type="Gene3D" id="1.10.10.10">
    <property type="entry name" value="Winged helix-like DNA-binding domain superfamily/Winged helix DNA-binding domain"/>
    <property type="match status" value="1"/>
</dbReference>
<dbReference type="AlphaFoldDB" id="A0A4R0PAA7"/>
<dbReference type="PANTHER" id="PTHR30126">
    <property type="entry name" value="HTH-TYPE TRANSCRIPTIONAL REGULATOR"/>
    <property type="match status" value="1"/>
</dbReference>
<evidence type="ECO:0000313" key="7">
    <source>
        <dbReference type="Proteomes" id="UP000291301"/>
    </source>
</evidence>
<dbReference type="GO" id="GO:0003700">
    <property type="term" value="F:DNA-binding transcription factor activity"/>
    <property type="evidence" value="ECO:0007669"/>
    <property type="project" value="InterPro"/>
</dbReference>
<evidence type="ECO:0000313" key="6">
    <source>
        <dbReference type="EMBL" id="TCD14181.1"/>
    </source>
</evidence>
<dbReference type="InterPro" id="IPR036388">
    <property type="entry name" value="WH-like_DNA-bd_sf"/>
</dbReference>
<dbReference type="Pfam" id="PF03466">
    <property type="entry name" value="LysR_substrate"/>
    <property type="match status" value="1"/>
</dbReference>
<dbReference type="OrthoDB" id="9811588at2"/>
<dbReference type="RefSeq" id="WP_131567953.1">
    <property type="nucleotide sequence ID" value="NZ_JAINFK010000002.1"/>
</dbReference>
<name>A0A4R0PAA7_9HYPH</name>
<dbReference type="GO" id="GO:0000976">
    <property type="term" value="F:transcription cis-regulatory region binding"/>
    <property type="evidence" value="ECO:0007669"/>
    <property type="project" value="TreeGrafter"/>
</dbReference>
<evidence type="ECO:0000256" key="1">
    <source>
        <dbReference type="ARBA" id="ARBA00009437"/>
    </source>
</evidence>
<dbReference type="CDD" id="cd05466">
    <property type="entry name" value="PBP2_LTTR_substrate"/>
    <property type="match status" value="1"/>
</dbReference>
<dbReference type="InterPro" id="IPR005119">
    <property type="entry name" value="LysR_subst-bd"/>
</dbReference>
<accession>A0A4R0PAA7</accession>
<dbReference type="InterPro" id="IPR000847">
    <property type="entry name" value="LysR_HTH_N"/>
</dbReference>
<dbReference type="EMBL" id="SJST01000003">
    <property type="protein sequence ID" value="TCD14181.1"/>
    <property type="molecule type" value="Genomic_DNA"/>
</dbReference>
<keyword evidence="3" id="KW-0238">DNA-binding</keyword>
<organism evidence="6 7">
    <name type="scientific">Oricola cellulosilytica</name>
    <dbReference type="NCBI Taxonomy" id="1429082"/>
    <lineage>
        <taxon>Bacteria</taxon>
        <taxon>Pseudomonadati</taxon>
        <taxon>Pseudomonadota</taxon>
        <taxon>Alphaproteobacteria</taxon>
        <taxon>Hyphomicrobiales</taxon>
        <taxon>Ahrensiaceae</taxon>
        <taxon>Oricola</taxon>
    </lineage>
</organism>
<dbReference type="InterPro" id="IPR036390">
    <property type="entry name" value="WH_DNA-bd_sf"/>
</dbReference>
<keyword evidence="2" id="KW-0805">Transcription regulation</keyword>
<dbReference type="SUPFAM" id="SSF46785">
    <property type="entry name" value="Winged helix' DNA-binding domain"/>
    <property type="match status" value="1"/>
</dbReference>
<dbReference type="Pfam" id="PF00126">
    <property type="entry name" value="HTH_1"/>
    <property type="match status" value="1"/>
</dbReference>
<evidence type="ECO:0000259" key="5">
    <source>
        <dbReference type="PROSITE" id="PS50931"/>
    </source>
</evidence>
<gene>
    <name evidence="6" type="ORF">E0D97_08840</name>
</gene>
<dbReference type="Gene3D" id="3.40.190.10">
    <property type="entry name" value="Periplasmic binding protein-like II"/>
    <property type="match status" value="2"/>
</dbReference>
<dbReference type="SUPFAM" id="SSF53850">
    <property type="entry name" value="Periplasmic binding protein-like II"/>
    <property type="match status" value="1"/>
</dbReference>
<dbReference type="PROSITE" id="PS50931">
    <property type="entry name" value="HTH_LYSR"/>
    <property type="match status" value="1"/>
</dbReference>
<keyword evidence="4" id="KW-0804">Transcription</keyword>
<dbReference type="PANTHER" id="PTHR30126:SF40">
    <property type="entry name" value="HTH-TYPE TRANSCRIPTIONAL REGULATOR GLTR"/>
    <property type="match status" value="1"/>
</dbReference>
<dbReference type="Proteomes" id="UP000291301">
    <property type="component" value="Unassembled WGS sequence"/>
</dbReference>
<reference evidence="6 7" key="1">
    <citation type="journal article" date="2015" name="Antonie Van Leeuwenhoek">
        <title>Oricola cellulosilytica gen. nov., sp. nov., a cellulose-degrading bacterium of the family Phyllobacteriaceae isolated from surface seashore water, and emended descriptions of Mesorhizobium loti and Phyllobacterium myrsinacearum.</title>
        <authorList>
            <person name="Hameed A."/>
            <person name="Shahina M."/>
            <person name="Lai W.A."/>
            <person name="Lin S.Y."/>
            <person name="Young L.S."/>
            <person name="Liu Y.C."/>
            <person name="Hsu Y.H."/>
            <person name="Young C.C."/>
        </authorList>
    </citation>
    <scope>NUCLEOTIDE SEQUENCE [LARGE SCALE GENOMIC DNA]</scope>
    <source>
        <strain evidence="6 7">KCTC 52183</strain>
    </source>
</reference>
<feature type="domain" description="HTH lysR-type" evidence="5">
    <location>
        <begin position="6"/>
        <end position="63"/>
    </location>
</feature>
<sequence length="327" mass="36356">MQRTALSLRGLEIFQLVAKSGSVGKVAAETGLSISTVSHHLRGVEESLGVSLLDHSRRPMVLTPAGSTFARYVEDGLRLIRRGEIELTSGDLSQTRELRFGIVDDFDNEVAPELTRFLARAMPKCTFNHHTRPSHDIVRLLSERKLDVGVATRPITGASGLSEYPLLRDPFVIALPASSSDAPESCLAGRSKLTFLRYSRNQIIGKLIESHLRRLRLSLPNRFELESNQSIIAMVADGSSWAITTPNSYLRARRFHDRVTLHPFPSKGFARTLSLFTTEDYPQNVTDMIATTLRRLITRHMIEPVSIQAPWLASSFRLLGGDDPEAA</sequence>
<keyword evidence="7" id="KW-1185">Reference proteome</keyword>
<comment type="similarity">
    <text evidence="1">Belongs to the LysR transcriptional regulatory family.</text>
</comment>
<proteinExistence type="inferred from homology"/>
<evidence type="ECO:0000256" key="4">
    <source>
        <dbReference type="ARBA" id="ARBA00023163"/>
    </source>
</evidence>
<comment type="caution">
    <text evidence="6">The sequence shown here is derived from an EMBL/GenBank/DDBJ whole genome shotgun (WGS) entry which is preliminary data.</text>
</comment>
<evidence type="ECO:0000256" key="3">
    <source>
        <dbReference type="ARBA" id="ARBA00023125"/>
    </source>
</evidence>
<protein>
    <submittedName>
        <fullName evidence="6">LysR family transcriptional regulator</fullName>
    </submittedName>
</protein>